<feature type="transmembrane region" description="Helical" evidence="6">
    <location>
        <begin position="666"/>
        <end position="687"/>
    </location>
</feature>
<dbReference type="EMBL" id="CP120682">
    <property type="protein sequence ID" value="WKN38876.1"/>
    <property type="molecule type" value="Genomic_DNA"/>
</dbReference>
<evidence type="ECO:0000313" key="9">
    <source>
        <dbReference type="EMBL" id="WKN38876.1"/>
    </source>
</evidence>
<dbReference type="InterPro" id="IPR050250">
    <property type="entry name" value="Macrolide_Exporter_MacB"/>
</dbReference>
<reference evidence="9" key="2">
    <citation type="journal article" date="2024" name="Antonie Van Leeuwenhoek">
        <title>Roseihalotalea indica gen. nov., sp. nov., a halophilic Bacteroidetes from mesopelagic Southwest Indian Ocean with higher carbohydrate metabolic potential.</title>
        <authorList>
            <person name="Chen B."/>
            <person name="Zhang M."/>
            <person name="Lin D."/>
            <person name="Ye J."/>
            <person name="Tang K."/>
        </authorList>
    </citation>
    <scope>NUCLEOTIDE SEQUENCE</scope>
    <source>
        <strain evidence="9">TK19036</strain>
    </source>
</reference>
<evidence type="ECO:0000256" key="2">
    <source>
        <dbReference type="ARBA" id="ARBA00022475"/>
    </source>
</evidence>
<feature type="domain" description="ABC3 transporter permease C-terminal" evidence="7">
    <location>
        <begin position="667"/>
        <end position="779"/>
    </location>
</feature>
<keyword evidence="2" id="KW-1003">Cell membrane</keyword>
<dbReference type="GO" id="GO:0022857">
    <property type="term" value="F:transmembrane transporter activity"/>
    <property type="evidence" value="ECO:0007669"/>
    <property type="project" value="TreeGrafter"/>
</dbReference>
<evidence type="ECO:0000256" key="5">
    <source>
        <dbReference type="ARBA" id="ARBA00023136"/>
    </source>
</evidence>
<dbReference type="InterPro" id="IPR003838">
    <property type="entry name" value="ABC3_permease_C"/>
</dbReference>
<feature type="transmembrane region" description="Helical" evidence="6">
    <location>
        <begin position="749"/>
        <end position="769"/>
    </location>
</feature>
<reference evidence="9" key="1">
    <citation type="journal article" date="2023" name="Comput. Struct. Biotechnol. J.">
        <title>Discovery of a novel marine Bacteroidetes with a rich repertoire of carbohydrate-active enzymes.</title>
        <authorList>
            <person name="Chen B."/>
            <person name="Liu G."/>
            <person name="Chen Q."/>
            <person name="Wang H."/>
            <person name="Liu L."/>
            <person name="Tang K."/>
        </authorList>
    </citation>
    <scope>NUCLEOTIDE SEQUENCE</scope>
    <source>
        <strain evidence="9">TK19036</strain>
    </source>
</reference>
<dbReference type="AlphaFoldDB" id="A0AA49JFS9"/>
<dbReference type="GO" id="GO:0005886">
    <property type="term" value="C:plasma membrane"/>
    <property type="evidence" value="ECO:0007669"/>
    <property type="project" value="UniProtKB-SubCell"/>
</dbReference>
<comment type="subcellular location">
    <subcellularLocation>
        <location evidence="1">Cell membrane</location>
        <topology evidence="1">Multi-pass membrane protein</topology>
    </subcellularLocation>
</comment>
<feature type="transmembrane region" description="Helical" evidence="6">
    <location>
        <begin position="707"/>
        <end position="729"/>
    </location>
</feature>
<evidence type="ECO:0000256" key="6">
    <source>
        <dbReference type="SAM" id="Phobius"/>
    </source>
</evidence>
<proteinExistence type="predicted"/>
<dbReference type="PANTHER" id="PTHR30572">
    <property type="entry name" value="MEMBRANE COMPONENT OF TRANSPORTER-RELATED"/>
    <property type="match status" value="1"/>
</dbReference>
<feature type="transmembrane region" description="Helical" evidence="6">
    <location>
        <begin position="373"/>
        <end position="396"/>
    </location>
</feature>
<accession>A0AA49JFS9</accession>
<name>A0AA49JFS9_9BACT</name>
<dbReference type="InterPro" id="IPR025857">
    <property type="entry name" value="MacB_PCD"/>
</dbReference>
<dbReference type="Pfam" id="PF12704">
    <property type="entry name" value="MacB_PCD"/>
    <property type="match status" value="2"/>
</dbReference>
<evidence type="ECO:0000256" key="4">
    <source>
        <dbReference type="ARBA" id="ARBA00022989"/>
    </source>
</evidence>
<evidence type="ECO:0000256" key="1">
    <source>
        <dbReference type="ARBA" id="ARBA00004651"/>
    </source>
</evidence>
<feature type="domain" description="ABC3 transporter permease C-terminal" evidence="7">
    <location>
        <begin position="286"/>
        <end position="401"/>
    </location>
</feature>
<protein>
    <submittedName>
        <fullName evidence="9">ABC transporter permease</fullName>
    </submittedName>
</protein>
<feature type="transmembrane region" description="Helical" evidence="6">
    <location>
        <begin position="417"/>
        <end position="441"/>
    </location>
</feature>
<dbReference type="PANTHER" id="PTHR30572:SF18">
    <property type="entry name" value="ABC-TYPE MACROLIDE FAMILY EXPORT SYSTEM PERMEASE COMPONENT 2"/>
    <property type="match status" value="1"/>
</dbReference>
<keyword evidence="5 6" id="KW-0472">Membrane</keyword>
<keyword evidence="3 6" id="KW-0812">Transmembrane</keyword>
<feature type="transmembrane region" description="Helical" evidence="6">
    <location>
        <begin position="327"/>
        <end position="353"/>
    </location>
</feature>
<evidence type="ECO:0000259" key="8">
    <source>
        <dbReference type="Pfam" id="PF12704"/>
    </source>
</evidence>
<feature type="transmembrane region" description="Helical" evidence="6">
    <location>
        <begin position="279"/>
        <end position="302"/>
    </location>
</feature>
<feature type="domain" description="MacB-like periplasmic core" evidence="8">
    <location>
        <begin position="21"/>
        <end position="239"/>
    </location>
</feature>
<feature type="domain" description="MacB-like periplasmic core" evidence="8">
    <location>
        <begin position="428"/>
        <end position="591"/>
    </location>
</feature>
<keyword evidence="4 6" id="KW-1133">Transmembrane helix</keyword>
<organism evidence="9">
    <name type="scientific">Roseihalotalea indica</name>
    <dbReference type="NCBI Taxonomy" id="2867963"/>
    <lineage>
        <taxon>Bacteria</taxon>
        <taxon>Pseudomonadati</taxon>
        <taxon>Bacteroidota</taxon>
        <taxon>Cytophagia</taxon>
        <taxon>Cytophagales</taxon>
        <taxon>Catalimonadaceae</taxon>
        <taxon>Roseihalotalea</taxon>
    </lineage>
</organism>
<feature type="transmembrane region" description="Helical" evidence="6">
    <location>
        <begin position="20"/>
        <end position="41"/>
    </location>
</feature>
<gene>
    <name evidence="9" type="ORF">K4G66_09190</name>
</gene>
<evidence type="ECO:0000259" key="7">
    <source>
        <dbReference type="Pfam" id="PF02687"/>
    </source>
</evidence>
<evidence type="ECO:0000256" key="3">
    <source>
        <dbReference type="ARBA" id="ARBA00022692"/>
    </source>
</evidence>
<dbReference type="Pfam" id="PF02687">
    <property type="entry name" value="FtsX"/>
    <property type="match status" value="2"/>
</dbReference>
<sequence>MFRHGLLLIYRNFQRFKSTFFINLIGLSSGLACALLIYLWVNDELAIDAFHQNNDRLYRVMANHAEADQITTMPYTTGLLGEALEQEMPEIEYVVSSSGIEEFSLSANELHIDAQGQFVSKDFFSLYSFKLLQGDPQQVLADKSSIVLSEEMAMNLFNTTENVVGKTLEWQAYVFTKEVIVTGIFENVPDQTSEPFDFLLSFDYFQDDLIENANWGNYYAITDVLLKEGTKTDQLDKKLAGFMQTKDENSNITLFLKLYSDRYLYGDYTNGVLVGGRIAYVRLFSIIAIFILVIACINFMNLSTAKASRRIKEVGIKKAIGARRSTLIFQYLGESTMMAALSLLTAMILVTLLLPQFNQITGKQLTLGLDIPLVASVLGITFLTGLLAGSYPALYLSGFNPIAVLKGKFNSSVGELWARKGLVVFQFTLSVVLIVAVLIVYQQISFVQSKNLGYDRDNIIHFPAEGKVVESMETFLSELQEIPGVVSAASMRQNLVGATAFTTGVSWPGKDPDAIVRFQNITVNYGLIETLGMEMDAGRSFSRDFASDSTGIIFNEAAMKVMGLEDPIGQTINLWGQDRQIVGVVKDFHYNSLHEQVAPAFMKLAEGDATTMIAKVEANRLPETLDRIRDFYQSYNPGYAFDYQFLDDDYQALYAAEQRVSTLSKYFAALAILISCLGLFGLAAFTAERRLKEIGIRKILGASNTGIVYLLSGDFTKMVLIAITIALPISYFAAQAWLQRFAFSIDLQVWYFAGAGVIALLIAWLSVGFQTIKAAKINPAQCLKDE</sequence>
<dbReference type="PROSITE" id="PS51257">
    <property type="entry name" value="PROKAR_LIPOPROTEIN"/>
    <property type="match status" value="1"/>
</dbReference>